<dbReference type="PANTHER" id="PTHR22597:SF0">
    <property type="entry name" value="POLYCOMB PROTEIN SUZ12"/>
    <property type="match status" value="1"/>
</dbReference>
<evidence type="ECO:0000259" key="9">
    <source>
        <dbReference type="Pfam" id="PF09733"/>
    </source>
</evidence>
<dbReference type="OrthoDB" id="166746at2759"/>
<keyword evidence="6" id="KW-0804">Transcription</keyword>
<sequence>MKIKKSVSKRTRRIYKLKSGNNGSATPSKLVTFNKTGITKKKSKRVRSWKNSQMKQAIEMVRTNQLSLTNSSQKYKVPVSTLASYLKSNVQIDESDNSSESNLESVEEIDEELSENVSENGIDSGSTASSSCRSSSIKIEKSQKAVYMARKSTSPLKIVLGQNSKIKPCSDILRNYEQIKESKTKKEESIDKDTIDTYNFIDSFLKNSNNNKYNYLCELKKPIKLYALIGLRQRYHPVYLNKNLSYLNEDKPPKAVKTRLKIDDILSFKNQLKPAENELFLKLDSIQINNKEDRINLNENENIHDEISIELNLKSNRKLTNLAKFNGNDIIIVDQTSISFLEIKKSQFIPIRIDQYLSQGYVYLEINVTMSAKNIIFDYKLNDLVKFLNQCSKVNPSKTHLFDFSIKLENLNSLKPKHHRNTQSLIDSFQSNNYLAKFKLKKQEQISSTSSSSSSSSSDNQKSNFKKVQKLSKQNIYYQFCDQNEKKLITKCMSLKCPLCSLDIWKNSNELFKHLVNCHFRFQIKQQNLNGQNNNLSFLLSIEDTFDGSYCGNLHDLIKTCHLGFTKARICPTRQISIDSTEILCNKRSFNLNLKYLIKNESLSIDEIETLNQIQQQLIKISCSIDQAAQQKNNFMQRVYYHSVTSQPIHIDELDYDSDSEMDPEWLKELTSLFINDFGDVNEGEKELMKMWNLHCLHNNFVADSQIYTGCVMFIEDKCETLVKMKLINNFILHLCNLNDYSLITLNNLVNLIQFLNEKLDIIKFKRF</sequence>
<dbReference type="GO" id="GO:0008270">
    <property type="term" value="F:zinc ion binding"/>
    <property type="evidence" value="ECO:0007669"/>
    <property type="project" value="UniProtKB-KW"/>
</dbReference>
<dbReference type="InterPro" id="IPR007889">
    <property type="entry name" value="HTH_Psq"/>
</dbReference>
<dbReference type="AlphaFoldDB" id="A0A813T037"/>
<gene>
    <name evidence="10" type="ORF">OXX778_LOCUS6775</name>
</gene>
<feature type="domain" description="Polycomb protein VEFS-Box" evidence="9">
    <location>
        <begin position="633"/>
        <end position="746"/>
    </location>
</feature>
<dbReference type="EMBL" id="CAJNOC010000823">
    <property type="protein sequence ID" value="CAF0807070.1"/>
    <property type="molecule type" value="Genomic_DNA"/>
</dbReference>
<reference evidence="10" key="1">
    <citation type="submission" date="2021-02" db="EMBL/GenBank/DDBJ databases">
        <authorList>
            <person name="Nowell W R."/>
        </authorList>
    </citation>
    <scope>NUCLEOTIDE SEQUENCE</scope>
    <source>
        <strain evidence="10">Ploen Becks lab</strain>
    </source>
</reference>
<feature type="compositionally biased region" description="Low complexity" evidence="7">
    <location>
        <begin position="115"/>
        <end position="135"/>
    </location>
</feature>
<keyword evidence="4" id="KW-0862">Zinc</keyword>
<dbReference type="GO" id="GO:0016586">
    <property type="term" value="C:RSC-type complex"/>
    <property type="evidence" value="ECO:0007669"/>
    <property type="project" value="TreeGrafter"/>
</dbReference>
<dbReference type="GO" id="GO:0035098">
    <property type="term" value="C:ESC/E(Z) complex"/>
    <property type="evidence" value="ECO:0007669"/>
    <property type="project" value="TreeGrafter"/>
</dbReference>
<dbReference type="Pfam" id="PF09733">
    <property type="entry name" value="VEFS-Box"/>
    <property type="match status" value="1"/>
</dbReference>
<evidence type="ECO:0000256" key="3">
    <source>
        <dbReference type="ARBA" id="ARBA00022771"/>
    </source>
</evidence>
<evidence type="ECO:0000313" key="11">
    <source>
        <dbReference type="Proteomes" id="UP000663879"/>
    </source>
</evidence>
<dbReference type="PANTHER" id="PTHR22597">
    <property type="entry name" value="POLYCOMB GROUP PROTEIN"/>
    <property type="match status" value="1"/>
</dbReference>
<dbReference type="GO" id="GO:0031490">
    <property type="term" value="F:chromatin DNA binding"/>
    <property type="evidence" value="ECO:0007669"/>
    <property type="project" value="TreeGrafter"/>
</dbReference>
<evidence type="ECO:0000256" key="4">
    <source>
        <dbReference type="ARBA" id="ARBA00022833"/>
    </source>
</evidence>
<evidence type="ECO:0000256" key="1">
    <source>
        <dbReference type="ARBA" id="ARBA00007416"/>
    </source>
</evidence>
<evidence type="ECO:0000259" key="8">
    <source>
        <dbReference type="Pfam" id="PF05225"/>
    </source>
</evidence>
<keyword evidence="11" id="KW-1185">Reference proteome</keyword>
<organism evidence="10 11">
    <name type="scientific">Brachionus calyciflorus</name>
    <dbReference type="NCBI Taxonomy" id="104777"/>
    <lineage>
        <taxon>Eukaryota</taxon>
        <taxon>Metazoa</taxon>
        <taxon>Spiralia</taxon>
        <taxon>Gnathifera</taxon>
        <taxon>Rotifera</taxon>
        <taxon>Eurotatoria</taxon>
        <taxon>Monogononta</taxon>
        <taxon>Pseudotrocha</taxon>
        <taxon>Ploima</taxon>
        <taxon>Brachionidae</taxon>
        <taxon>Brachionus</taxon>
    </lineage>
</organism>
<name>A0A813T037_9BILA</name>
<dbReference type="SUPFAM" id="SSF46689">
    <property type="entry name" value="Homeodomain-like"/>
    <property type="match status" value="1"/>
</dbReference>
<proteinExistence type="inferred from homology"/>
<dbReference type="Pfam" id="PF05225">
    <property type="entry name" value="HTH_psq"/>
    <property type="match status" value="1"/>
</dbReference>
<dbReference type="Proteomes" id="UP000663879">
    <property type="component" value="Unassembled WGS sequence"/>
</dbReference>
<keyword evidence="2" id="KW-0479">Metal-binding</keyword>
<evidence type="ECO:0000256" key="2">
    <source>
        <dbReference type="ARBA" id="ARBA00022723"/>
    </source>
</evidence>
<feature type="domain" description="HTH psq-type" evidence="8">
    <location>
        <begin position="51"/>
        <end position="90"/>
    </location>
</feature>
<protein>
    <submittedName>
        <fullName evidence="10">Uncharacterized protein</fullName>
    </submittedName>
</protein>
<evidence type="ECO:0000256" key="6">
    <source>
        <dbReference type="ARBA" id="ARBA00023163"/>
    </source>
</evidence>
<comment type="caution">
    <text evidence="10">The sequence shown here is derived from an EMBL/GenBank/DDBJ whole genome shotgun (WGS) entry which is preliminary data.</text>
</comment>
<keyword evidence="5" id="KW-0805">Transcription regulation</keyword>
<dbReference type="Gene3D" id="1.10.10.60">
    <property type="entry name" value="Homeodomain-like"/>
    <property type="match status" value="1"/>
</dbReference>
<dbReference type="CDD" id="cd21551">
    <property type="entry name" value="VEFS-box_SUZ12"/>
    <property type="match status" value="1"/>
</dbReference>
<evidence type="ECO:0000313" key="10">
    <source>
        <dbReference type="EMBL" id="CAF0807070.1"/>
    </source>
</evidence>
<keyword evidence="3" id="KW-0863">Zinc-finger</keyword>
<dbReference type="InterPro" id="IPR019135">
    <property type="entry name" value="Polycomb_protein_VEFS-Box"/>
</dbReference>
<dbReference type="InterPro" id="IPR009057">
    <property type="entry name" value="Homeodomain-like_sf"/>
</dbReference>
<comment type="similarity">
    <text evidence="1">Belongs to the VEFS (VRN2-EMF2-FIS2-SU(Z)12) family.</text>
</comment>
<accession>A0A813T037</accession>
<feature type="compositionally biased region" description="Acidic residues" evidence="7">
    <location>
        <begin position="105"/>
        <end position="114"/>
    </location>
</feature>
<feature type="region of interest" description="Disordered" evidence="7">
    <location>
        <begin position="93"/>
        <end position="135"/>
    </location>
</feature>
<evidence type="ECO:0000256" key="7">
    <source>
        <dbReference type="SAM" id="MobiDB-lite"/>
    </source>
</evidence>
<evidence type="ECO:0000256" key="5">
    <source>
        <dbReference type="ARBA" id="ARBA00023015"/>
    </source>
</evidence>